<proteinExistence type="predicted"/>
<feature type="transmembrane region" description="Helical" evidence="1">
    <location>
        <begin position="397"/>
        <end position="416"/>
    </location>
</feature>
<organism evidence="4 5">
    <name type="scientific">Chelativorans salis</name>
    <dbReference type="NCBI Taxonomy" id="2978478"/>
    <lineage>
        <taxon>Bacteria</taxon>
        <taxon>Pseudomonadati</taxon>
        <taxon>Pseudomonadota</taxon>
        <taxon>Alphaproteobacteria</taxon>
        <taxon>Hyphomicrobiales</taxon>
        <taxon>Phyllobacteriaceae</taxon>
        <taxon>Chelativorans</taxon>
    </lineage>
</organism>
<keyword evidence="1" id="KW-1133">Transmembrane helix</keyword>
<dbReference type="InterPro" id="IPR009936">
    <property type="entry name" value="DUF1468"/>
</dbReference>
<dbReference type="PANTHER" id="PTHR35342">
    <property type="entry name" value="TRICARBOXYLIC TRANSPORT PROTEIN"/>
    <property type="match status" value="1"/>
</dbReference>
<dbReference type="RefSeq" id="WP_260904958.1">
    <property type="nucleotide sequence ID" value="NZ_JAOCZP010000005.1"/>
</dbReference>
<sequence>MDGLGDFYVLQAAMDAFQTILQPERLLYICVGVFVGLAIGLLPGIGGHTGFALLIPFTYTMEPIAAFGMLLGMASVTATSDTIPAVLFGVPGTASSQATVLDGLPMTRRGEAGRALSAAYVASLTGGLFGALVLGLTIPIVRPFVLAIGSPELLAMSVFGIAMVAALSGNTPLRGMVAACFGIMVGMIGTEQQTGTLRWAGEVLYLWDGVPLLPILLGIFALPELADLAVRRGALSDKVAFNPRDGMLQGVRDCAKNWFLILRCSGLGALLGAIPGISGSVTDWLVYGHAIRTEKGASETFSKGDVRGVIAPESANNARDGGGLIPTLAFGVPGSASMAILLGALMVHGFVPGPDMLTRNLEVTYSMAWSIAVANIVGAGLCFGLSGQFAKISTLRYTLVLPAIMAIVYVGAFQGSRNWGDLYTLLIFGVIGWTMKRLRWPRPPVILGLVLGGLIERYMKISILRFEWEWLLRPVVLILLTLALLALFRPMIAEIRRIGVGNLVPRERPSFRLEDLVYAFFLIFAGVLVYKALDWPFGARVGPVVIGTAMMIFAAISLFFVLFARSDAAVEARSTRKSGIHMDLASEVGDLPSRAVALRGAQFFGWLLVFMASMAVIGLIPTTPLFILTFMRLEGRERWPVCLGYAVLVTAFVYLVFDRIISVPWPSTILGEMLPMLAKWVPSM</sequence>
<dbReference type="Pfam" id="PF07331">
    <property type="entry name" value="TctB"/>
    <property type="match status" value="1"/>
</dbReference>
<dbReference type="Pfam" id="PF01970">
    <property type="entry name" value="TctA"/>
    <property type="match status" value="1"/>
</dbReference>
<dbReference type="PANTHER" id="PTHR35342:SF5">
    <property type="entry name" value="TRICARBOXYLIC TRANSPORT PROTEIN"/>
    <property type="match status" value="1"/>
</dbReference>
<feature type="transmembrane region" description="Helical" evidence="1">
    <location>
        <begin position="144"/>
        <end position="166"/>
    </location>
</feature>
<dbReference type="EMBL" id="JAOCZP010000005">
    <property type="protein sequence ID" value="MCT7376777.1"/>
    <property type="molecule type" value="Genomic_DNA"/>
</dbReference>
<feature type="transmembrane region" description="Helical" evidence="1">
    <location>
        <begin position="210"/>
        <end position="230"/>
    </location>
</feature>
<gene>
    <name evidence="4" type="ORF">N5A92_17225</name>
</gene>
<feature type="domain" description="DUF112" evidence="2">
    <location>
        <begin position="26"/>
        <end position="447"/>
    </location>
</feature>
<feature type="transmembrane region" description="Helical" evidence="1">
    <location>
        <begin position="328"/>
        <end position="351"/>
    </location>
</feature>
<feature type="transmembrane region" description="Helical" evidence="1">
    <location>
        <begin position="470"/>
        <end position="488"/>
    </location>
</feature>
<dbReference type="InterPro" id="IPR002823">
    <property type="entry name" value="DUF112_TM"/>
</dbReference>
<feature type="domain" description="DUF1468" evidence="3">
    <location>
        <begin position="519"/>
        <end position="666"/>
    </location>
</feature>
<protein>
    <submittedName>
        <fullName evidence="4">Tripartite tricarboxylate transporter permease</fullName>
    </submittedName>
</protein>
<reference evidence="4 5" key="1">
    <citation type="submission" date="2022-09" db="EMBL/GenBank/DDBJ databases">
        <title>Chelativorans salina sp. nov., a novel slightly halophilic bacterium isolated from a saline lake sediment enrichment.</title>
        <authorList>
            <person name="Gao L."/>
            <person name="Fang B.-Z."/>
            <person name="Li W.-J."/>
        </authorList>
    </citation>
    <scope>NUCLEOTIDE SEQUENCE [LARGE SCALE GENOMIC DNA]</scope>
    <source>
        <strain evidence="4 5">EGI FJ00035</strain>
    </source>
</reference>
<keyword evidence="1" id="KW-0472">Membrane</keyword>
<evidence type="ECO:0000313" key="4">
    <source>
        <dbReference type="EMBL" id="MCT7376777.1"/>
    </source>
</evidence>
<evidence type="ECO:0000259" key="3">
    <source>
        <dbReference type="Pfam" id="PF07331"/>
    </source>
</evidence>
<feature type="transmembrane region" description="Helical" evidence="1">
    <location>
        <begin position="26"/>
        <end position="45"/>
    </location>
</feature>
<name>A0ABT2LQE7_9HYPH</name>
<evidence type="ECO:0000313" key="5">
    <source>
        <dbReference type="Proteomes" id="UP001320831"/>
    </source>
</evidence>
<comment type="caution">
    <text evidence="4">The sequence shown here is derived from an EMBL/GenBank/DDBJ whole genome shotgun (WGS) entry which is preliminary data.</text>
</comment>
<evidence type="ECO:0000259" key="2">
    <source>
        <dbReference type="Pfam" id="PF01970"/>
    </source>
</evidence>
<feature type="transmembrane region" description="Helical" evidence="1">
    <location>
        <begin position="545"/>
        <end position="564"/>
    </location>
</feature>
<evidence type="ECO:0000256" key="1">
    <source>
        <dbReference type="SAM" id="Phobius"/>
    </source>
</evidence>
<feature type="transmembrane region" description="Helical" evidence="1">
    <location>
        <begin position="51"/>
        <end position="71"/>
    </location>
</feature>
<keyword evidence="5" id="KW-1185">Reference proteome</keyword>
<feature type="transmembrane region" description="Helical" evidence="1">
    <location>
        <begin position="363"/>
        <end position="385"/>
    </location>
</feature>
<feature type="transmembrane region" description="Helical" evidence="1">
    <location>
        <begin position="603"/>
        <end position="626"/>
    </location>
</feature>
<feature type="transmembrane region" description="Helical" evidence="1">
    <location>
        <begin position="638"/>
        <end position="657"/>
    </location>
</feature>
<accession>A0ABT2LQE7</accession>
<feature type="transmembrane region" description="Helical" evidence="1">
    <location>
        <begin position="516"/>
        <end position="533"/>
    </location>
</feature>
<feature type="transmembrane region" description="Helical" evidence="1">
    <location>
        <begin position="173"/>
        <end position="190"/>
    </location>
</feature>
<keyword evidence="1" id="KW-0812">Transmembrane</keyword>
<feature type="transmembrane region" description="Helical" evidence="1">
    <location>
        <begin position="115"/>
        <end position="138"/>
    </location>
</feature>
<dbReference type="Proteomes" id="UP001320831">
    <property type="component" value="Unassembled WGS sequence"/>
</dbReference>